<evidence type="ECO:0000256" key="1">
    <source>
        <dbReference type="ARBA" id="ARBA00023015"/>
    </source>
</evidence>
<dbReference type="OrthoDB" id="3684496at2"/>
<feature type="domain" description="SIS" evidence="5">
    <location>
        <begin position="125"/>
        <end position="265"/>
    </location>
</feature>
<dbReference type="RefSeq" id="WP_119356340.1">
    <property type="nucleotide sequence ID" value="NZ_BJXM01000005.1"/>
</dbReference>
<organism evidence="6 7">
    <name type="scientific">Meiothermus granaticius NBRC 107808</name>
    <dbReference type="NCBI Taxonomy" id="1227551"/>
    <lineage>
        <taxon>Bacteria</taxon>
        <taxon>Thermotogati</taxon>
        <taxon>Deinococcota</taxon>
        <taxon>Deinococci</taxon>
        <taxon>Thermales</taxon>
        <taxon>Thermaceae</taxon>
        <taxon>Meiothermus</taxon>
    </lineage>
</organism>
<dbReference type="Pfam" id="PF01418">
    <property type="entry name" value="HTH_6"/>
    <property type="match status" value="1"/>
</dbReference>
<dbReference type="Gene3D" id="1.10.10.10">
    <property type="entry name" value="Winged helix-like DNA-binding domain superfamily/Winged helix DNA-binding domain"/>
    <property type="match status" value="1"/>
</dbReference>
<keyword evidence="3" id="KW-0804">Transcription</keyword>
<dbReference type="PANTHER" id="PTHR30514:SF1">
    <property type="entry name" value="HTH-TYPE TRANSCRIPTIONAL REGULATOR HEXR-RELATED"/>
    <property type="match status" value="1"/>
</dbReference>
<evidence type="ECO:0000259" key="5">
    <source>
        <dbReference type="PROSITE" id="PS51464"/>
    </source>
</evidence>
<keyword evidence="7" id="KW-1185">Reference proteome</keyword>
<evidence type="ECO:0000256" key="2">
    <source>
        <dbReference type="ARBA" id="ARBA00023125"/>
    </source>
</evidence>
<evidence type="ECO:0000256" key="3">
    <source>
        <dbReference type="ARBA" id="ARBA00023163"/>
    </source>
</evidence>
<dbReference type="AlphaFoldDB" id="A0A399FBY4"/>
<dbReference type="InterPro" id="IPR000281">
    <property type="entry name" value="HTH_RpiR"/>
</dbReference>
<accession>A0A399FBY4</accession>
<dbReference type="Gene3D" id="3.40.50.10490">
    <property type="entry name" value="Glucose-6-phosphate isomerase like protein, domain 1"/>
    <property type="match status" value="1"/>
</dbReference>
<keyword evidence="2" id="KW-0238">DNA-binding</keyword>
<dbReference type="InterPro" id="IPR001347">
    <property type="entry name" value="SIS_dom"/>
</dbReference>
<dbReference type="GO" id="GO:0003700">
    <property type="term" value="F:DNA-binding transcription factor activity"/>
    <property type="evidence" value="ECO:0007669"/>
    <property type="project" value="InterPro"/>
</dbReference>
<proteinExistence type="predicted"/>
<dbReference type="GO" id="GO:0003677">
    <property type="term" value="F:DNA binding"/>
    <property type="evidence" value="ECO:0007669"/>
    <property type="project" value="UniProtKB-KW"/>
</dbReference>
<comment type="caution">
    <text evidence="6">The sequence shown here is derived from an EMBL/GenBank/DDBJ whole genome shotgun (WGS) entry which is preliminary data.</text>
</comment>
<dbReference type="InterPro" id="IPR035472">
    <property type="entry name" value="RpiR-like_SIS"/>
</dbReference>
<dbReference type="PROSITE" id="PS51071">
    <property type="entry name" value="HTH_RPIR"/>
    <property type="match status" value="1"/>
</dbReference>
<dbReference type="GO" id="GO:0097367">
    <property type="term" value="F:carbohydrate derivative binding"/>
    <property type="evidence" value="ECO:0007669"/>
    <property type="project" value="InterPro"/>
</dbReference>
<dbReference type="CDD" id="cd05013">
    <property type="entry name" value="SIS_RpiR"/>
    <property type="match status" value="1"/>
</dbReference>
<evidence type="ECO:0000259" key="4">
    <source>
        <dbReference type="PROSITE" id="PS51071"/>
    </source>
</evidence>
<dbReference type="GO" id="GO:1901135">
    <property type="term" value="P:carbohydrate derivative metabolic process"/>
    <property type="evidence" value="ECO:0007669"/>
    <property type="project" value="InterPro"/>
</dbReference>
<name>A0A399FBY4_9DEIN</name>
<sequence length="282" mass="30244">MRGSPSGALVSLRSLGSGMTPALRKIAEYVQQDPQKLLYQTVVEVAEASGASEASVIRFCRDLGFSGFQDFKLALASDLAASPVGLSPQDDPHTPEEALEYVTHHARQALEDTRRLLDLKAVAQAVEFFLTARRIDLYGVGASGVTAQDFAYKFLRLGYAVQSYADPHLAAMSAATLDREGLAIAITRSGTTIDTVKALEVARRAGAKTLALTQRLKSPIARVAEVTLVTSVTESPLTGGSVSAKMGQLLVLDLLYTLVALRRKEAQEFISRTAAAVADRNY</sequence>
<evidence type="ECO:0000313" key="6">
    <source>
        <dbReference type="EMBL" id="RIH93196.1"/>
    </source>
</evidence>
<dbReference type="Proteomes" id="UP000266178">
    <property type="component" value="Unassembled WGS sequence"/>
</dbReference>
<dbReference type="EMBL" id="QWLB01000008">
    <property type="protein sequence ID" value="RIH93196.1"/>
    <property type="molecule type" value="Genomic_DNA"/>
</dbReference>
<dbReference type="InterPro" id="IPR036388">
    <property type="entry name" value="WH-like_DNA-bd_sf"/>
</dbReference>
<dbReference type="SUPFAM" id="SSF53697">
    <property type="entry name" value="SIS domain"/>
    <property type="match status" value="1"/>
</dbReference>
<feature type="domain" description="HTH rpiR-type" evidence="4">
    <location>
        <begin position="6"/>
        <end position="82"/>
    </location>
</feature>
<dbReference type="InterPro" id="IPR009057">
    <property type="entry name" value="Homeodomain-like_sf"/>
</dbReference>
<protein>
    <submittedName>
        <fullName evidence="6">Putative HTH-type transcriptional regulator YbbH</fullName>
    </submittedName>
</protein>
<dbReference type="InterPro" id="IPR047640">
    <property type="entry name" value="RpiR-like"/>
</dbReference>
<dbReference type="InterPro" id="IPR046348">
    <property type="entry name" value="SIS_dom_sf"/>
</dbReference>
<dbReference type="SUPFAM" id="SSF46689">
    <property type="entry name" value="Homeodomain-like"/>
    <property type="match status" value="1"/>
</dbReference>
<reference evidence="6 7" key="1">
    <citation type="submission" date="2018-08" db="EMBL/GenBank/DDBJ databases">
        <title>Meiothermus granaticius genome AF-68 sequencing project.</title>
        <authorList>
            <person name="Da Costa M.S."/>
            <person name="Albuquerque L."/>
            <person name="Raposo P."/>
            <person name="Froufe H.J.C."/>
            <person name="Barroso C.S."/>
            <person name="Egas C."/>
        </authorList>
    </citation>
    <scope>NUCLEOTIDE SEQUENCE [LARGE SCALE GENOMIC DNA]</scope>
    <source>
        <strain evidence="6 7">AF-68</strain>
    </source>
</reference>
<dbReference type="Pfam" id="PF01380">
    <property type="entry name" value="SIS"/>
    <property type="match status" value="1"/>
</dbReference>
<gene>
    <name evidence="6" type="primary">ybbH</name>
    <name evidence="6" type="ORF">Mgrana_00823</name>
</gene>
<keyword evidence="1" id="KW-0805">Transcription regulation</keyword>
<dbReference type="PANTHER" id="PTHR30514">
    <property type="entry name" value="GLUCOKINASE"/>
    <property type="match status" value="1"/>
</dbReference>
<evidence type="ECO:0000313" key="7">
    <source>
        <dbReference type="Proteomes" id="UP000266178"/>
    </source>
</evidence>
<dbReference type="PROSITE" id="PS51464">
    <property type="entry name" value="SIS"/>
    <property type="match status" value="1"/>
</dbReference>